<proteinExistence type="predicted"/>
<dbReference type="Gene3D" id="3.90.79.10">
    <property type="entry name" value="Nucleoside Triphosphate Pyrophosphohydrolase"/>
    <property type="match status" value="1"/>
</dbReference>
<organism evidence="1 2">
    <name type="scientific">Stylosanthes scabra</name>
    <dbReference type="NCBI Taxonomy" id="79078"/>
    <lineage>
        <taxon>Eukaryota</taxon>
        <taxon>Viridiplantae</taxon>
        <taxon>Streptophyta</taxon>
        <taxon>Embryophyta</taxon>
        <taxon>Tracheophyta</taxon>
        <taxon>Spermatophyta</taxon>
        <taxon>Magnoliopsida</taxon>
        <taxon>eudicotyledons</taxon>
        <taxon>Gunneridae</taxon>
        <taxon>Pentapetalae</taxon>
        <taxon>rosids</taxon>
        <taxon>fabids</taxon>
        <taxon>Fabales</taxon>
        <taxon>Fabaceae</taxon>
        <taxon>Papilionoideae</taxon>
        <taxon>50 kb inversion clade</taxon>
        <taxon>dalbergioids sensu lato</taxon>
        <taxon>Dalbergieae</taxon>
        <taxon>Pterocarpus clade</taxon>
        <taxon>Stylosanthes</taxon>
    </lineage>
</organism>
<sequence length="55" mass="5881">MLPSSAVPSPLCSSQSSSIIQEHNHPHLLLLQIGNTFHKLPGGRLKPGENGNILN</sequence>
<dbReference type="PANTHER" id="PTHR13047">
    <property type="entry name" value="PRE-MRNA CLEAVAGE FACTOR IM, 25KD SUBUNIT"/>
    <property type="match status" value="1"/>
</dbReference>
<dbReference type="EMBL" id="JASCZI010061021">
    <property type="protein sequence ID" value="MED6137269.1"/>
    <property type="molecule type" value="Genomic_DNA"/>
</dbReference>
<keyword evidence="2" id="KW-1185">Reference proteome</keyword>
<reference evidence="1 2" key="1">
    <citation type="journal article" date="2023" name="Plants (Basel)">
        <title>Bridging the Gap: Combining Genomics and Transcriptomics Approaches to Understand Stylosanthes scabra, an Orphan Legume from the Brazilian Caatinga.</title>
        <authorList>
            <person name="Ferreira-Neto J.R.C."/>
            <person name="da Silva M.D."/>
            <person name="Binneck E."/>
            <person name="de Melo N.F."/>
            <person name="da Silva R.H."/>
            <person name="de Melo A.L.T.M."/>
            <person name="Pandolfi V."/>
            <person name="Bustamante F.O."/>
            <person name="Brasileiro-Vidal A.C."/>
            <person name="Benko-Iseppon A.M."/>
        </authorList>
    </citation>
    <scope>NUCLEOTIDE SEQUENCE [LARGE SCALE GENOMIC DNA]</scope>
    <source>
        <tissue evidence="1">Leaves</tissue>
    </source>
</reference>
<evidence type="ECO:0000313" key="2">
    <source>
        <dbReference type="Proteomes" id="UP001341840"/>
    </source>
</evidence>
<gene>
    <name evidence="1" type="ORF">PIB30_063545</name>
</gene>
<protein>
    <submittedName>
        <fullName evidence="1">Uncharacterized protein</fullName>
    </submittedName>
</protein>
<dbReference type="Pfam" id="PF13869">
    <property type="entry name" value="NUDIX_2"/>
    <property type="match status" value="1"/>
</dbReference>
<evidence type="ECO:0000313" key="1">
    <source>
        <dbReference type="EMBL" id="MED6137269.1"/>
    </source>
</evidence>
<name>A0ABU6SMF4_9FABA</name>
<dbReference type="InterPro" id="IPR016706">
    <property type="entry name" value="Cleav_polyA_spec_factor_su5"/>
</dbReference>
<comment type="caution">
    <text evidence="1">The sequence shown here is derived from an EMBL/GenBank/DDBJ whole genome shotgun (WGS) entry which is preliminary data.</text>
</comment>
<dbReference type="Proteomes" id="UP001341840">
    <property type="component" value="Unassembled WGS sequence"/>
</dbReference>
<accession>A0ABU6SMF4</accession>